<evidence type="ECO:0008006" key="5">
    <source>
        <dbReference type="Google" id="ProtNLM"/>
    </source>
</evidence>
<organism evidence="3 4">
    <name type="scientific">Trichoderma longibrachiatum ATCC 18648</name>
    <dbReference type="NCBI Taxonomy" id="983965"/>
    <lineage>
        <taxon>Eukaryota</taxon>
        <taxon>Fungi</taxon>
        <taxon>Dikarya</taxon>
        <taxon>Ascomycota</taxon>
        <taxon>Pezizomycotina</taxon>
        <taxon>Sordariomycetes</taxon>
        <taxon>Hypocreomycetidae</taxon>
        <taxon>Hypocreales</taxon>
        <taxon>Hypocreaceae</taxon>
        <taxon>Trichoderma</taxon>
    </lineage>
</organism>
<evidence type="ECO:0000256" key="2">
    <source>
        <dbReference type="SAM" id="SignalP"/>
    </source>
</evidence>
<evidence type="ECO:0000313" key="3">
    <source>
        <dbReference type="EMBL" id="PTB80337.1"/>
    </source>
</evidence>
<evidence type="ECO:0000313" key="4">
    <source>
        <dbReference type="Proteomes" id="UP000240760"/>
    </source>
</evidence>
<keyword evidence="2" id="KW-0732">Signal</keyword>
<sequence length="74" mass="7710">MVMVASLRLLASFSTLEAPNLGEGVGKTSNKGGKMSGATGQEKQAALKPPSWPPSLRLLVPTTCRYALYSVSSA</sequence>
<dbReference type="Proteomes" id="UP000240760">
    <property type="component" value="Unassembled WGS sequence"/>
</dbReference>
<feature type="region of interest" description="Disordered" evidence="1">
    <location>
        <begin position="19"/>
        <end position="51"/>
    </location>
</feature>
<reference evidence="3 4" key="1">
    <citation type="submission" date="2016-07" db="EMBL/GenBank/DDBJ databases">
        <title>Multiple horizontal gene transfer events from other fungi enriched the ability of initially mycotrophic Trichoderma (Ascomycota) to feed on dead plant biomass.</title>
        <authorList>
            <consortium name="DOE Joint Genome Institute"/>
            <person name="Aerts A."/>
            <person name="Atanasova L."/>
            <person name="Chenthamara K."/>
            <person name="Zhang J."/>
            <person name="Grujic M."/>
            <person name="Henrissat B."/>
            <person name="Kuo A."/>
            <person name="Salamov A."/>
            <person name="Lipzen A."/>
            <person name="Labutti K."/>
            <person name="Barry K."/>
            <person name="Miao Y."/>
            <person name="Rahimi M.J."/>
            <person name="Shen Q."/>
            <person name="Grigoriev I.V."/>
            <person name="Kubicek C.P."/>
            <person name="Druzhinina I.S."/>
        </authorList>
    </citation>
    <scope>NUCLEOTIDE SEQUENCE [LARGE SCALE GENOMIC DNA]</scope>
    <source>
        <strain evidence="3 4">ATCC 18648</strain>
    </source>
</reference>
<feature type="chain" id="PRO_5015697592" description="Secreted protein" evidence="2">
    <location>
        <begin position="19"/>
        <end position="74"/>
    </location>
</feature>
<accession>A0A2T4CFJ0</accession>
<dbReference type="EMBL" id="KZ679127">
    <property type="protein sequence ID" value="PTB80337.1"/>
    <property type="molecule type" value="Genomic_DNA"/>
</dbReference>
<dbReference type="AlphaFoldDB" id="A0A2T4CFJ0"/>
<protein>
    <recommendedName>
        <fullName evidence="5">Secreted protein</fullName>
    </recommendedName>
</protein>
<keyword evidence="4" id="KW-1185">Reference proteome</keyword>
<proteinExistence type="predicted"/>
<feature type="signal peptide" evidence="2">
    <location>
        <begin position="1"/>
        <end position="18"/>
    </location>
</feature>
<name>A0A2T4CFJ0_TRILO</name>
<evidence type="ECO:0000256" key="1">
    <source>
        <dbReference type="SAM" id="MobiDB-lite"/>
    </source>
</evidence>
<gene>
    <name evidence="3" type="ORF">M440DRAFT_1397682</name>
</gene>